<dbReference type="SUPFAM" id="SSF53807">
    <property type="entry name" value="Helical backbone' metal receptor"/>
    <property type="match status" value="1"/>
</dbReference>
<keyword evidence="6" id="KW-1185">Reference proteome</keyword>
<dbReference type="EMBL" id="BJYF01000051">
    <property type="protein sequence ID" value="GEN61614.1"/>
    <property type="molecule type" value="Genomic_DNA"/>
</dbReference>
<gene>
    <name evidence="5" type="ORF">ANI02nite_34980</name>
</gene>
<dbReference type="InterPro" id="IPR050492">
    <property type="entry name" value="Bact_metal-bind_prot9"/>
</dbReference>
<protein>
    <submittedName>
        <fullName evidence="5">ABC transporter substrate-binding protein</fullName>
    </submittedName>
</protein>
<dbReference type="STRING" id="1120919.GCA_000429165_03758"/>
<evidence type="ECO:0000313" key="6">
    <source>
        <dbReference type="Proteomes" id="UP000321635"/>
    </source>
</evidence>
<name>A0A511XF90_9PROT</name>
<keyword evidence="4" id="KW-0732">Signal</keyword>
<evidence type="ECO:0000256" key="4">
    <source>
        <dbReference type="ARBA" id="ARBA00022729"/>
    </source>
</evidence>
<evidence type="ECO:0000256" key="2">
    <source>
        <dbReference type="ARBA" id="ARBA00022448"/>
    </source>
</evidence>
<dbReference type="GO" id="GO:0046872">
    <property type="term" value="F:metal ion binding"/>
    <property type="evidence" value="ECO:0007669"/>
    <property type="project" value="UniProtKB-KW"/>
</dbReference>
<accession>A0A511XF90</accession>
<dbReference type="Proteomes" id="UP000321635">
    <property type="component" value="Unassembled WGS sequence"/>
</dbReference>
<evidence type="ECO:0000256" key="3">
    <source>
        <dbReference type="ARBA" id="ARBA00022723"/>
    </source>
</evidence>
<dbReference type="AlphaFoldDB" id="A0A511XF90"/>
<keyword evidence="2" id="KW-0813">Transport</keyword>
<dbReference type="GO" id="GO:0030313">
    <property type="term" value="C:cell envelope"/>
    <property type="evidence" value="ECO:0007669"/>
    <property type="project" value="UniProtKB-SubCell"/>
</dbReference>
<evidence type="ECO:0000313" key="5">
    <source>
        <dbReference type="EMBL" id="GEN61614.1"/>
    </source>
</evidence>
<sequence length="284" mass="30208">MHIGCAAKASAATLVRVLAAEAVWRDIALQIGGDAVAVDCVMTSADLDPHLFEPTPATARAVSSAAVLIANGGGYDAWMDRLVDAGKNSGARYIRISDVVGWREPGNTHFWYDPAIVRQAVGAIASAFSVRAGDAAPAIAARTETLLRDIDAIAARIRVMRTRFSGARVAATEPFLDQLLNALGLDEAHAAFQRSVMNDVEPGPADVAAFESDLRGGRLRMLVYNAQTVTPATTRLLSLAGAARIPTISVSETLPSKLRWQDWMGGILDQIEHALSVDANRRPA</sequence>
<comment type="caution">
    <text evidence="5">The sequence shown here is derived from an EMBL/GenBank/DDBJ whole genome shotgun (WGS) entry which is preliminary data.</text>
</comment>
<dbReference type="Pfam" id="PF01297">
    <property type="entry name" value="ZnuA"/>
    <property type="match status" value="1"/>
</dbReference>
<dbReference type="GO" id="GO:0030001">
    <property type="term" value="P:metal ion transport"/>
    <property type="evidence" value="ECO:0007669"/>
    <property type="project" value="InterPro"/>
</dbReference>
<dbReference type="Gene3D" id="3.40.50.1980">
    <property type="entry name" value="Nitrogenase molybdenum iron protein domain"/>
    <property type="match status" value="1"/>
</dbReference>
<reference evidence="5 6" key="1">
    <citation type="submission" date="2019-07" db="EMBL/GenBank/DDBJ databases">
        <title>Whole genome shotgun sequence of Acetobacter nitrogenifigens NBRC 105050.</title>
        <authorList>
            <person name="Hosoyama A."/>
            <person name="Uohara A."/>
            <person name="Ohji S."/>
            <person name="Ichikawa N."/>
        </authorList>
    </citation>
    <scope>NUCLEOTIDE SEQUENCE [LARGE SCALE GENOMIC DNA]</scope>
    <source>
        <strain evidence="5 6">NBRC 105050</strain>
    </source>
</reference>
<evidence type="ECO:0000256" key="1">
    <source>
        <dbReference type="ARBA" id="ARBA00004196"/>
    </source>
</evidence>
<comment type="subcellular location">
    <subcellularLocation>
        <location evidence="1">Cell envelope</location>
    </subcellularLocation>
</comment>
<dbReference type="InterPro" id="IPR006127">
    <property type="entry name" value="ZnuA-like"/>
</dbReference>
<dbReference type="PANTHER" id="PTHR42953">
    <property type="entry name" value="HIGH-AFFINITY ZINC UPTAKE SYSTEM PROTEIN ZNUA-RELATED"/>
    <property type="match status" value="1"/>
</dbReference>
<organism evidence="5 6">
    <name type="scientific">Acetobacter nitrogenifigens DSM 23921 = NBRC 105050</name>
    <dbReference type="NCBI Taxonomy" id="1120919"/>
    <lineage>
        <taxon>Bacteria</taxon>
        <taxon>Pseudomonadati</taxon>
        <taxon>Pseudomonadota</taxon>
        <taxon>Alphaproteobacteria</taxon>
        <taxon>Acetobacterales</taxon>
        <taxon>Acetobacteraceae</taxon>
        <taxon>Acetobacter</taxon>
    </lineage>
</organism>
<dbReference type="PANTHER" id="PTHR42953:SF1">
    <property type="entry name" value="METAL-BINDING PROTEIN HI_0362-RELATED"/>
    <property type="match status" value="1"/>
</dbReference>
<keyword evidence="3" id="KW-0479">Metal-binding</keyword>
<proteinExistence type="predicted"/>